<sequence length="46" mass="5142">HVINSFINISIAHSCNWKLDDEGNWVRKLDRQSSVAQALTIPPVAP</sequence>
<dbReference type="Proteomes" id="UP000593572">
    <property type="component" value="Unassembled WGS sequence"/>
</dbReference>
<proteinExistence type="predicted"/>
<feature type="non-terminal residue" evidence="1">
    <location>
        <position position="1"/>
    </location>
</feature>
<name>A0A7J8N5Z7_9ROSI</name>
<accession>A0A7J8N5Z7</accession>
<dbReference type="EMBL" id="JABEZX010000012">
    <property type="protein sequence ID" value="MBA0572326.1"/>
    <property type="molecule type" value="Genomic_DNA"/>
</dbReference>
<gene>
    <name evidence="1" type="ORF">Golob_002674</name>
</gene>
<reference evidence="1 2" key="1">
    <citation type="journal article" date="2019" name="Genome Biol. Evol.">
        <title>Insights into the evolution of the New World diploid cottons (Gossypium, subgenus Houzingenia) based on genome sequencing.</title>
        <authorList>
            <person name="Grover C.E."/>
            <person name="Arick M.A. 2nd"/>
            <person name="Thrash A."/>
            <person name="Conover J.L."/>
            <person name="Sanders W.S."/>
            <person name="Peterson D.G."/>
            <person name="Frelichowski J.E."/>
            <person name="Scheffler J.A."/>
            <person name="Scheffler B.E."/>
            <person name="Wendel J.F."/>
        </authorList>
    </citation>
    <scope>NUCLEOTIDE SEQUENCE [LARGE SCALE GENOMIC DNA]</scope>
    <source>
        <strain evidence="1">157</strain>
        <tissue evidence="1">Leaf</tissue>
    </source>
</reference>
<dbReference type="AlphaFoldDB" id="A0A7J8N5Z7"/>
<evidence type="ECO:0000313" key="1">
    <source>
        <dbReference type="EMBL" id="MBA0572326.1"/>
    </source>
</evidence>
<organism evidence="1 2">
    <name type="scientific">Gossypium lobatum</name>
    <dbReference type="NCBI Taxonomy" id="34289"/>
    <lineage>
        <taxon>Eukaryota</taxon>
        <taxon>Viridiplantae</taxon>
        <taxon>Streptophyta</taxon>
        <taxon>Embryophyta</taxon>
        <taxon>Tracheophyta</taxon>
        <taxon>Spermatophyta</taxon>
        <taxon>Magnoliopsida</taxon>
        <taxon>eudicotyledons</taxon>
        <taxon>Gunneridae</taxon>
        <taxon>Pentapetalae</taxon>
        <taxon>rosids</taxon>
        <taxon>malvids</taxon>
        <taxon>Malvales</taxon>
        <taxon>Malvaceae</taxon>
        <taxon>Malvoideae</taxon>
        <taxon>Gossypium</taxon>
    </lineage>
</organism>
<protein>
    <submittedName>
        <fullName evidence="1">Uncharacterized protein</fullName>
    </submittedName>
</protein>
<comment type="caution">
    <text evidence="1">The sequence shown here is derived from an EMBL/GenBank/DDBJ whole genome shotgun (WGS) entry which is preliminary data.</text>
</comment>
<keyword evidence="2" id="KW-1185">Reference proteome</keyword>
<evidence type="ECO:0000313" key="2">
    <source>
        <dbReference type="Proteomes" id="UP000593572"/>
    </source>
</evidence>